<dbReference type="EMBL" id="BPLQ01001054">
    <property type="protein sequence ID" value="GIX77796.1"/>
    <property type="molecule type" value="Genomic_DNA"/>
</dbReference>
<reference evidence="2 3" key="1">
    <citation type="submission" date="2021-06" db="EMBL/GenBank/DDBJ databases">
        <title>Caerostris darwini draft genome.</title>
        <authorList>
            <person name="Kono N."/>
            <person name="Arakawa K."/>
        </authorList>
    </citation>
    <scope>NUCLEOTIDE SEQUENCE [LARGE SCALE GENOMIC DNA]</scope>
</reference>
<feature type="region of interest" description="Disordered" evidence="1">
    <location>
        <begin position="1"/>
        <end position="22"/>
    </location>
</feature>
<evidence type="ECO:0000313" key="2">
    <source>
        <dbReference type="EMBL" id="GIX77796.1"/>
    </source>
</evidence>
<dbReference type="AlphaFoldDB" id="A0AAV4N0V0"/>
<accession>A0AAV4N0V0</accession>
<feature type="compositionally biased region" description="Polar residues" evidence="1">
    <location>
        <begin position="1"/>
        <end position="13"/>
    </location>
</feature>
<dbReference type="Proteomes" id="UP001054837">
    <property type="component" value="Unassembled WGS sequence"/>
</dbReference>
<sequence length="111" mass="12434">MFSYSLPNNPFHTNKNRSHPIHSIPYPQELLQKGHLAFPQDSFPWPATYRKNTRSRPGPTARNHTQPTGAHRSFCKPTVPHCRTVTLQSIPKSRVTTLGPLQQACAGLGHS</sequence>
<gene>
    <name evidence="2" type="ORF">CDAR_85011</name>
</gene>
<keyword evidence="3" id="KW-1185">Reference proteome</keyword>
<evidence type="ECO:0000313" key="3">
    <source>
        <dbReference type="Proteomes" id="UP001054837"/>
    </source>
</evidence>
<name>A0AAV4N0V0_9ARAC</name>
<protein>
    <submittedName>
        <fullName evidence="2">Uncharacterized protein</fullName>
    </submittedName>
</protein>
<feature type="region of interest" description="Disordered" evidence="1">
    <location>
        <begin position="42"/>
        <end position="75"/>
    </location>
</feature>
<evidence type="ECO:0000256" key="1">
    <source>
        <dbReference type="SAM" id="MobiDB-lite"/>
    </source>
</evidence>
<organism evidence="2 3">
    <name type="scientific">Caerostris darwini</name>
    <dbReference type="NCBI Taxonomy" id="1538125"/>
    <lineage>
        <taxon>Eukaryota</taxon>
        <taxon>Metazoa</taxon>
        <taxon>Ecdysozoa</taxon>
        <taxon>Arthropoda</taxon>
        <taxon>Chelicerata</taxon>
        <taxon>Arachnida</taxon>
        <taxon>Araneae</taxon>
        <taxon>Araneomorphae</taxon>
        <taxon>Entelegynae</taxon>
        <taxon>Araneoidea</taxon>
        <taxon>Araneidae</taxon>
        <taxon>Caerostris</taxon>
    </lineage>
</organism>
<comment type="caution">
    <text evidence="2">The sequence shown here is derived from an EMBL/GenBank/DDBJ whole genome shotgun (WGS) entry which is preliminary data.</text>
</comment>
<proteinExistence type="predicted"/>